<dbReference type="InterPro" id="IPR011662">
    <property type="entry name" value="Secretin/TonB_short_N"/>
</dbReference>
<dbReference type="GO" id="GO:0015344">
    <property type="term" value="F:siderophore uptake transmembrane transporter activity"/>
    <property type="evidence" value="ECO:0007669"/>
    <property type="project" value="TreeGrafter"/>
</dbReference>
<dbReference type="Pfam" id="PF07715">
    <property type="entry name" value="Plug"/>
    <property type="match status" value="1"/>
</dbReference>
<dbReference type="AlphaFoldDB" id="A0AAD2KMG1"/>
<dbReference type="Gene3D" id="2.170.130.10">
    <property type="entry name" value="TonB-dependent receptor, plug domain"/>
    <property type="match status" value="1"/>
</dbReference>
<evidence type="ECO:0000256" key="5">
    <source>
        <dbReference type="ARBA" id="ARBA00022496"/>
    </source>
</evidence>
<dbReference type="InterPro" id="IPR036942">
    <property type="entry name" value="Beta-barrel_TonB_sf"/>
</dbReference>
<dbReference type="SMART" id="SM00965">
    <property type="entry name" value="STN"/>
    <property type="match status" value="1"/>
</dbReference>
<evidence type="ECO:0000313" key="18">
    <source>
        <dbReference type="Proteomes" id="UP000044098"/>
    </source>
</evidence>
<dbReference type="NCBIfam" id="TIGR01783">
    <property type="entry name" value="TonB-siderophor"/>
    <property type="match status" value="1"/>
</dbReference>
<keyword evidence="12" id="KW-0675">Receptor</keyword>
<evidence type="ECO:0000256" key="12">
    <source>
        <dbReference type="ARBA" id="ARBA00023170"/>
    </source>
</evidence>
<dbReference type="EMBL" id="CYTK01000025">
    <property type="protein sequence ID" value="CUJ79077.1"/>
    <property type="molecule type" value="Genomic_DNA"/>
</dbReference>
<protein>
    <submittedName>
        <fullName evidence="17">Ferric hydroxamate uptake</fullName>
    </submittedName>
</protein>
<keyword evidence="11 14" id="KW-0472">Membrane</keyword>
<keyword evidence="10 15" id="KW-0798">TonB box</keyword>
<evidence type="ECO:0000313" key="17">
    <source>
        <dbReference type="EMBL" id="CUJ79077.1"/>
    </source>
</evidence>
<evidence type="ECO:0000256" key="14">
    <source>
        <dbReference type="PROSITE-ProRule" id="PRU01360"/>
    </source>
</evidence>
<keyword evidence="13 14" id="KW-0998">Cell outer membrane</keyword>
<dbReference type="FunFam" id="2.40.170.20:FF:000005">
    <property type="entry name" value="TonB-dependent siderophore receptor"/>
    <property type="match status" value="1"/>
</dbReference>
<evidence type="ECO:0000256" key="11">
    <source>
        <dbReference type="ARBA" id="ARBA00023136"/>
    </source>
</evidence>
<dbReference type="PROSITE" id="PS52016">
    <property type="entry name" value="TONB_DEPENDENT_REC_3"/>
    <property type="match status" value="1"/>
</dbReference>
<organism evidence="17 18">
    <name type="scientific">Achromobacter aegrifaciens</name>
    <dbReference type="NCBI Taxonomy" id="1287736"/>
    <lineage>
        <taxon>Bacteria</taxon>
        <taxon>Pseudomonadati</taxon>
        <taxon>Pseudomonadota</taxon>
        <taxon>Betaproteobacteria</taxon>
        <taxon>Burkholderiales</taxon>
        <taxon>Alcaligenaceae</taxon>
        <taxon>Achromobacter</taxon>
    </lineage>
</organism>
<evidence type="ECO:0000256" key="4">
    <source>
        <dbReference type="ARBA" id="ARBA00022452"/>
    </source>
</evidence>
<dbReference type="SUPFAM" id="SSF56935">
    <property type="entry name" value="Porins"/>
    <property type="match status" value="1"/>
</dbReference>
<evidence type="ECO:0000256" key="3">
    <source>
        <dbReference type="ARBA" id="ARBA00022448"/>
    </source>
</evidence>
<evidence type="ECO:0000256" key="10">
    <source>
        <dbReference type="ARBA" id="ARBA00023077"/>
    </source>
</evidence>
<comment type="caution">
    <text evidence="17">The sequence shown here is derived from an EMBL/GenBank/DDBJ whole genome shotgun (WGS) entry which is preliminary data.</text>
</comment>
<dbReference type="GO" id="GO:0009279">
    <property type="term" value="C:cell outer membrane"/>
    <property type="evidence" value="ECO:0007669"/>
    <property type="project" value="UniProtKB-SubCell"/>
</dbReference>
<dbReference type="InterPro" id="IPR037066">
    <property type="entry name" value="Plug_dom_sf"/>
</dbReference>
<evidence type="ECO:0000256" key="1">
    <source>
        <dbReference type="ARBA" id="ARBA00004571"/>
    </source>
</evidence>
<dbReference type="InterPro" id="IPR000531">
    <property type="entry name" value="Beta-barrel_TonB"/>
</dbReference>
<evidence type="ECO:0000256" key="8">
    <source>
        <dbReference type="ARBA" id="ARBA00023004"/>
    </source>
</evidence>
<evidence type="ECO:0000256" key="15">
    <source>
        <dbReference type="RuleBase" id="RU003357"/>
    </source>
</evidence>
<dbReference type="InterPro" id="IPR039426">
    <property type="entry name" value="TonB-dep_rcpt-like"/>
</dbReference>
<evidence type="ECO:0000256" key="13">
    <source>
        <dbReference type="ARBA" id="ARBA00023237"/>
    </source>
</evidence>
<keyword evidence="7" id="KW-0732">Signal</keyword>
<dbReference type="CDD" id="cd01347">
    <property type="entry name" value="ligand_gated_channel"/>
    <property type="match status" value="1"/>
</dbReference>
<gene>
    <name evidence="17" type="primary">fhuA_11</name>
    <name evidence="17" type="ORF">ERS370000_06364</name>
</gene>
<feature type="domain" description="Secretin/TonB short N-terminal" evidence="16">
    <location>
        <begin position="78"/>
        <end position="129"/>
    </location>
</feature>
<dbReference type="GO" id="GO:0015891">
    <property type="term" value="P:siderophore transport"/>
    <property type="evidence" value="ECO:0007669"/>
    <property type="project" value="InterPro"/>
</dbReference>
<dbReference type="InterPro" id="IPR012910">
    <property type="entry name" value="Plug_dom"/>
</dbReference>
<dbReference type="PANTHER" id="PTHR32552:SF68">
    <property type="entry name" value="FERRICHROME OUTER MEMBRANE TRANSPORTER_PHAGE RECEPTOR"/>
    <property type="match status" value="1"/>
</dbReference>
<proteinExistence type="inferred from homology"/>
<keyword evidence="4 14" id="KW-1134">Transmembrane beta strand</keyword>
<dbReference type="InterPro" id="IPR010105">
    <property type="entry name" value="TonB_sidphr_rcpt"/>
</dbReference>
<accession>A0AAD2KMG1</accession>
<dbReference type="Proteomes" id="UP000044098">
    <property type="component" value="Unassembled WGS sequence"/>
</dbReference>
<keyword evidence="6 14" id="KW-0812">Transmembrane</keyword>
<dbReference type="Gene3D" id="2.40.170.20">
    <property type="entry name" value="TonB-dependent receptor, beta-barrel domain"/>
    <property type="match status" value="1"/>
</dbReference>
<comment type="similarity">
    <text evidence="2 14 15">Belongs to the TonB-dependent receptor family.</text>
</comment>
<dbReference type="RefSeq" id="WP_054459433.1">
    <property type="nucleotide sequence ID" value="NZ_CYTK01000025.1"/>
</dbReference>
<keyword evidence="8" id="KW-0408">Iron</keyword>
<dbReference type="Gene3D" id="3.55.50.30">
    <property type="match status" value="1"/>
</dbReference>
<reference evidence="17 18" key="1">
    <citation type="submission" date="2015-09" db="EMBL/GenBank/DDBJ databases">
        <authorList>
            <consortium name="Pathogen Informatics"/>
        </authorList>
    </citation>
    <scope>NUCLEOTIDE SEQUENCE [LARGE SCALE GENOMIC DNA]</scope>
    <source>
        <strain evidence="17 18">2789STDY5608625</strain>
    </source>
</reference>
<comment type="subcellular location">
    <subcellularLocation>
        <location evidence="1 14">Cell outer membrane</location>
        <topology evidence="1 14">Multi-pass membrane protein</topology>
    </subcellularLocation>
</comment>
<evidence type="ECO:0000256" key="2">
    <source>
        <dbReference type="ARBA" id="ARBA00009810"/>
    </source>
</evidence>
<dbReference type="PANTHER" id="PTHR32552">
    <property type="entry name" value="FERRICHROME IRON RECEPTOR-RELATED"/>
    <property type="match status" value="1"/>
</dbReference>
<keyword evidence="5" id="KW-0410">Iron transport</keyword>
<dbReference type="Pfam" id="PF00593">
    <property type="entry name" value="TonB_dep_Rec_b-barrel"/>
    <property type="match status" value="1"/>
</dbReference>
<name>A0AAD2KMG1_ACHAE</name>
<evidence type="ECO:0000256" key="9">
    <source>
        <dbReference type="ARBA" id="ARBA00023065"/>
    </source>
</evidence>
<evidence type="ECO:0000256" key="6">
    <source>
        <dbReference type="ARBA" id="ARBA00022692"/>
    </source>
</evidence>
<sequence>MSRHPQPRSHSHAPATPALRPAIPRLMRLALFLSVAFCVIPGATATAQAQSVDTRRSYDIAGGPLSQVLNAYASAAGVELSMDAALLHGKRSNGLSGSYSVREGFGELLRGQGLQALPESNGSYTLRPAPASHHDATTLEAVTVTAQAAETATGPLHGYAARLSATGTRTDTPIIETPQSISVVGAEEIDTLKSQSIQDALGYVAGVSRAEGMDRTSDSLFLRGFRSNLGNYYRDGMLYTVNIYNGRQEVYGLERIEFLKGASSVLYGSASPGGIINTVSKRPTVEPLRELNVEAGNYSRKQISGDFGGALDEDGKWSYRLTALLRESDTFIDHVPDDRTYIAPAITWQPSAATSLTLLAEYQKDHTVYVYGLPAQGTVLPNVNGRIPRNRFTGEPGFDKFNMERYSIGYLFEHAFNSQLKLRNSARYFHADSTYHSTDIWQLAPDQRWTADRGAMPRWDRSSALISDTSLQYEVGSGMVRHTLLAGIDYSLPKHETERYIRSNNNIDLYDPVYGMPLGPVAPFPGSSSVTDMKRLGIYLQDQIKIADKWVVLLGGRQDWVTVDEHNFFTDEKYADGEKSKAFTGRAGLVYLADNGLAPFLSYSESFEPTSGQDRQGSRFQPTTGQQYEAGLRYQPAGSDTMLSAAVYQLTRKNMTVTDPLDTSYQIQAGEARTRGLELEARTRIGRNANLIAAYAYTDARTLKASPLQPDEEGKRLSSVPYNQFSLWGDYGFGDFGLPGLRIGAGLRYVGSTRGMAHGMPVEVPSFTLFDAMISYATGPWKFALNASNLTDKTYIGSCTYGCFYGEPRRVIGTATYRW</sequence>
<keyword evidence="9" id="KW-0406">Ion transport</keyword>
<dbReference type="FunFam" id="2.170.130.10:FF:000001">
    <property type="entry name" value="Catecholate siderophore TonB-dependent receptor"/>
    <property type="match status" value="1"/>
</dbReference>
<evidence type="ECO:0000259" key="16">
    <source>
        <dbReference type="SMART" id="SM00965"/>
    </source>
</evidence>
<evidence type="ECO:0000256" key="7">
    <source>
        <dbReference type="ARBA" id="ARBA00022729"/>
    </source>
</evidence>
<dbReference type="GO" id="GO:0038023">
    <property type="term" value="F:signaling receptor activity"/>
    <property type="evidence" value="ECO:0007669"/>
    <property type="project" value="InterPro"/>
</dbReference>
<keyword evidence="3 14" id="KW-0813">Transport</keyword>
<dbReference type="Pfam" id="PF07660">
    <property type="entry name" value="STN"/>
    <property type="match status" value="1"/>
</dbReference>